<dbReference type="PRINTS" id="PR00834">
    <property type="entry name" value="PROTEASES2C"/>
</dbReference>
<protein>
    <submittedName>
        <fullName evidence="6">PDZ domain-containing protein</fullName>
    </submittedName>
</protein>
<dbReference type="RefSeq" id="WP_248591364.1">
    <property type="nucleotide sequence ID" value="NZ_BAABEB010000011.1"/>
</dbReference>
<dbReference type="SMART" id="SM00228">
    <property type="entry name" value="PDZ"/>
    <property type="match status" value="1"/>
</dbReference>
<evidence type="ECO:0000256" key="3">
    <source>
        <dbReference type="ARBA" id="ARBA00022801"/>
    </source>
</evidence>
<dbReference type="InterPro" id="IPR043504">
    <property type="entry name" value="Peptidase_S1_PA_chymotrypsin"/>
</dbReference>
<dbReference type="Pfam" id="PF13365">
    <property type="entry name" value="Trypsin_2"/>
    <property type="match status" value="1"/>
</dbReference>
<feature type="domain" description="PDZ" evidence="5">
    <location>
        <begin position="442"/>
        <end position="541"/>
    </location>
</feature>
<dbReference type="InterPro" id="IPR051201">
    <property type="entry name" value="Chloro_Bact_Ser_Proteases"/>
</dbReference>
<evidence type="ECO:0000313" key="7">
    <source>
        <dbReference type="Proteomes" id="UP000832041"/>
    </source>
</evidence>
<evidence type="ECO:0000259" key="5">
    <source>
        <dbReference type="SMART" id="SM00228"/>
    </source>
</evidence>
<dbReference type="SUPFAM" id="SSF50494">
    <property type="entry name" value="Trypsin-like serine proteases"/>
    <property type="match status" value="1"/>
</dbReference>
<name>A0ABY4L595_THEAE</name>
<dbReference type="Proteomes" id="UP000832041">
    <property type="component" value="Chromosome"/>
</dbReference>
<dbReference type="InterPro" id="IPR009003">
    <property type="entry name" value="Peptidase_S1_PA"/>
</dbReference>
<dbReference type="Gene3D" id="2.40.10.10">
    <property type="entry name" value="Trypsin-like serine proteases"/>
    <property type="match status" value="2"/>
</dbReference>
<sequence>MSAIDRGSGSSMEEPERPEGPPADAEGRDNTTDAREDTETGSAAHSEVRSEPRSAPTASDPSPSAAPAPDPAAPASDPHPDPRGTPGAESSGVPWHPAPHQAPVPPGHAAYQPAPGQGAEFHGSSPYPGQGAAPPADGAPWSRQPEWFERAAAHQARQDQPTGGWSAPHQTGAFPAYGGGFPPPHGGPAPGAAPRRGGRVVLVAAVTALLTSLVVGPTASVATAYLLDERTDNGPAAASTASGDVTGVANRALPSVVSIATAEGGGSGFIISDDGLIVTNNHVVSGPRELTVLFNDGSQAPAEVVGTDPVSDLAVIQAEGVSGLTPASLGDSDQVEVGAKVVAIGSPLGLSGTVTSGVISALERPVNTGISGQQPDDPFAPRPDQDEPQATTSTVIDAIQTDAPINPGNSGGPLMNMDGEVIGINTAIATTSGSPLAQSGSIGLGFAIPINQAKPIIDELVATGEATYAAIEASVTAAESGPGAELVEVNRGGAADKAGLRSGDVIIRAADRTVTDPNVLIAEIRSHRPGDTITVTYKRDGRTGNTQVTLAAQSLGN</sequence>
<reference evidence="6 7" key="1">
    <citation type="submission" date="2020-04" db="EMBL/GenBank/DDBJ databases">
        <title>Thermobifida alba genome sequencing and assembly.</title>
        <authorList>
            <person name="Luzics S."/>
            <person name="Horvath B."/>
            <person name="Nagy I."/>
            <person name="Toth A."/>
            <person name="Nagy I."/>
            <person name="Kukolya J."/>
        </authorList>
    </citation>
    <scope>NUCLEOTIDE SEQUENCE [LARGE SCALE GENOMIC DNA]</scope>
    <source>
        <strain evidence="6 7">DSM 43795</strain>
    </source>
</reference>
<dbReference type="PANTHER" id="PTHR43343:SF3">
    <property type="entry name" value="PROTEASE DO-LIKE 8, CHLOROPLASTIC"/>
    <property type="match status" value="1"/>
</dbReference>
<dbReference type="InterPro" id="IPR036034">
    <property type="entry name" value="PDZ_sf"/>
</dbReference>
<evidence type="ECO:0000256" key="2">
    <source>
        <dbReference type="ARBA" id="ARBA00022670"/>
    </source>
</evidence>
<dbReference type="EMBL" id="CP051627">
    <property type="protein sequence ID" value="UPT22861.1"/>
    <property type="molecule type" value="Genomic_DNA"/>
</dbReference>
<evidence type="ECO:0000256" key="1">
    <source>
        <dbReference type="ARBA" id="ARBA00010541"/>
    </source>
</evidence>
<feature type="compositionally biased region" description="Pro residues" evidence="4">
    <location>
        <begin position="96"/>
        <end position="106"/>
    </location>
</feature>
<dbReference type="SUPFAM" id="SSF50156">
    <property type="entry name" value="PDZ domain-like"/>
    <property type="match status" value="1"/>
</dbReference>
<feature type="compositionally biased region" description="Low complexity" evidence="4">
    <location>
        <begin position="123"/>
        <end position="140"/>
    </location>
</feature>
<dbReference type="Gene3D" id="2.30.42.10">
    <property type="match status" value="1"/>
</dbReference>
<gene>
    <name evidence="6" type="ORF">FOF52_19500</name>
</gene>
<organism evidence="6 7">
    <name type="scientific">Thermobifida alba</name>
    <name type="common">Thermomonospora alba</name>
    <dbReference type="NCBI Taxonomy" id="53522"/>
    <lineage>
        <taxon>Bacteria</taxon>
        <taxon>Bacillati</taxon>
        <taxon>Actinomycetota</taxon>
        <taxon>Actinomycetes</taxon>
        <taxon>Streptosporangiales</taxon>
        <taxon>Nocardiopsidaceae</taxon>
        <taxon>Thermobifida</taxon>
    </lineage>
</organism>
<evidence type="ECO:0000256" key="4">
    <source>
        <dbReference type="SAM" id="MobiDB-lite"/>
    </source>
</evidence>
<evidence type="ECO:0000313" key="6">
    <source>
        <dbReference type="EMBL" id="UPT22861.1"/>
    </source>
</evidence>
<dbReference type="InterPro" id="IPR001478">
    <property type="entry name" value="PDZ"/>
</dbReference>
<feature type="region of interest" description="Disordered" evidence="4">
    <location>
        <begin position="367"/>
        <end position="391"/>
    </location>
</feature>
<keyword evidence="2" id="KW-0645">Protease</keyword>
<dbReference type="InterPro" id="IPR001940">
    <property type="entry name" value="Peptidase_S1C"/>
</dbReference>
<keyword evidence="3" id="KW-0378">Hydrolase</keyword>
<accession>A0ABY4L595</accession>
<feature type="region of interest" description="Disordered" evidence="4">
    <location>
        <begin position="1"/>
        <end position="194"/>
    </location>
</feature>
<dbReference type="Pfam" id="PF13180">
    <property type="entry name" value="PDZ_2"/>
    <property type="match status" value="1"/>
</dbReference>
<keyword evidence="7" id="KW-1185">Reference proteome</keyword>
<feature type="compositionally biased region" description="Basic and acidic residues" evidence="4">
    <location>
        <begin position="14"/>
        <end position="38"/>
    </location>
</feature>
<feature type="compositionally biased region" description="Low complexity" evidence="4">
    <location>
        <begin position="53"/>
        <end position="63"/>
    </location>
</feature>
<proteinExistence type="inferred from homology"/>
<comment type="similarity">
    <text evidence="1">Belongs to the peptidase S1C family.</text>
</comment>
<dbReference type="PANTHER" id="PTHR43343">
    <property type="entry name" value="PEPTIDASE S12"/>
    <property type="match status" value="1"/>
</dbReference>